<proteinExistence type="predicted"/>
<dbReference type="PANTHER" id="PTHR11439">
    <property type="entry name" value="GAG-POL-RELATED RETROTRANSPOSON"/>
    <property type="match status" value="1"/>
</dbReference>
<organism evidence="1 2">
    <name type="scientific">Gossypium australe</name>
    <dbReference type="NCBI Taxonomy" id="47621"/>
    <lineage>
        <taxon>Eukaryota</taxon>
        <taxon>Viridiplantae</taxon>
        <taxon>Streptophyta</taxon>
        <taxon>Embryophyta</taxon>
        <taxon>Tracheophyta</taxon>
        <taxon>Spermatophyta</taxon>
        <taxon>Magnoliopsida</taxon>
        <taxon>eudicotyledons</taxon>
        <taxon>Gunneridae</taxon>
        <taxon>Pentapetalae</taxon>
        <taxon>rosids</taxon>
        <taxon>malvids</taxon>
        <taxon>Malvales</taxon>
        <taxon>Malvaceae</taxon>
        <taxon>Malvoideae</taxon>
        <taxon>Gossypium</taxon>
    </lineage>
</organism>
<gene>
    <name evidence="1" type="ORF">EPI10_030606</name>
</gene>
<comment type="caution">
    <text evidence="1">The sequence shown here is derived from an EMBL/GenBank/DDBJ whole genome shotgun (WGS) entry which is preliminary data.</text>
</comment>
<protein>
    <submittedName>
        <fullName evidence="1">Laccase-2-like</fullName>
    </submittedName>
</protein>
<dbReference type="Proteomes" id="UP000325315">
    <property type="component" value="Unassembled WGS sequence"/>
</dbReference>
<evidence type="ECO:0000313" key="2">
    <source>
        <dbReference type="Proteomes" id="UP000325315"/>
    </source>
</evidence>
<accession>A0A5B6X1H2</accession>
<name>A0A5B6X1H2_9ROSI</name>
<dbReference type="AlphaFoldDB" id="A0A5B6X1H2"/>
<evidence type="ECO:0000313" key="1">
    <source>
        <dbReference type="EMBL" id="KAA3486727.1"/>
    </source>
</evidence>
<dbReference type="PANTHER" id="PTHR11439:SF503">
    <property type="entry name" value="CYSTEINE-RICH RLK (RECEPTOR-LIKE PROTEIN KINASE) 8"/>
    <property type="match status" value="1"/>
</dbReference>
<dbReference type="CDD" id="cd09272">
    <property type="entry name" value="RNase_HI_RT_Ty1"/>
    <property type="match status" value="1"/>
</dbReference>
<sequence length="187" mass="21009">MSDLVEMTYFLGMEFCMENYKPLGTPVAQGEKLTNKGDIDRSLIHVYDCCNVTHFKAAKRVLRYVKGALSYGVKFMKTEKLKLVGYTDSDWPGPIEDLNSTSSYFFTLGSSVFCWSSKKQESVAQSTAEAKYVAATAAVNQTIWLRNLLYDLNLSQGEATKIYCDNQSAVPIAKNPIFHGKTKHFKI</sequence>
<keyword evidence="2" id="KW-1185">Reference proteome</keyword>
<dbReference type="EMBL" id="SMMG02000001">
    <property type="protein sequence ID" value="KAA3486727.1"/>
    <property type="molecule type" value="Genomic_DNA"/>
</dbReference>
<dbReference type="OrthoDB" id="1935999at2759"/>
<reference evidence="2" key="1">
    <citation type="journal article" date="2019" name="Plant Biotechnol. J.">
        <title>Genome sequencing of the Australian wild diploid species Gossypium australe highlights disease resistance and delayed gland morphogenesis.</title>
        <authorList>
            <person name="Cai Y."/>
            <person name="Cai X."/>
            <person name="Wang Q."/>
            <person name="Wang P."/>
            <person name="Zhang Y."/>
            <person name="Cai C."/>
            <person name="Xu Y."/>
            <person name="Wang K."/>
            <person name="Zhou Z."/>
            <person name="Wang C."/>
            <person name="Geng S."/>
            <person name="Li B."/>
            <person name="Dong Q."/>
            <person name="Hou Y."/>
            <person name="Wang H."/>
            <person name="Ai P."/>
            <person name="Liu Z."/>
            <person name="Yi F."/>
            <person name="Sun M."/>
            <person name="An G."/>
            <person name="Cheng J."/>
            <person name="Zhang Y."/>
            <person name="Shi Q."/>
            <person name="Xie Y."/>
            <person name="Shi X."/>
            <person name="Chang Y."/>
            <person name="Huang F."/>
            <person name="Chen Y."/>
            <person name="Hong S."/>
            <person name="Mi L."/>
            <person name="Sun Q."/>
            <person name="Zhang L."/>
            <person name="Zhou B."/>
            <person name="Peng R."/>
            <person name="Zhang X."/>
            <person name="Liu F."/>
        </authorList>
    </citation>
    <scope>NUCLEOTIDE SEQUENCE [LARGE SCALE GENOMIC DNA]</scope>
    <source>
        <strain evidence="2">cv. PA1801</strain>
    </source>
</reference>